<organism evidence="2 3">
    <name type="scientific">Niastella vici</name>
    <dbReference type="NCBI Taxonomy" id="1703345"/>
    <lineage>
        <taxon>Bacteria</taxon>
        <taxon>Pseudomonadati</taxon>
        <taxon>Bacteroidota</taxon>
        <taxon>Chitinophagia</taxon>
        <taxon>Chitinophagales</taxon>
        <taxon>Chitinophagaceae</taxon>
        <taxon>Niastella</taxon>
    </lineage>
</organism>
<feature type="transmembrane region" description="Helical" evidence="1">
    <location>
        <begin position="185"/>
        <end position="207"/>
    </location>
</feature>
<dbReference type="RefSeq" id="WP_081154786.1">
    <property type="nucleotide sequence ID" value="NZ_LVYD01000081.1"/>
</dbReference>
<dbReference type="AlphaFoldDB" id="A0A1V9FM45"/>
<dbReference type="OrthoDB" id="1492813at2"/>
<protein>
    <submittedName>
        <fullName evidence="2">Uncharacterized protein</fullName>
    </submittedName>
</protein>
<evidence type="ECO:0000313" key="3">
    <source>
        <dbReference type="Proteomes" id="UP000192796"/>
    </source>
</evidence>
<comment type="caution">
    <text evidence="2">The sequence shown here is derived from an EMBL/GenBank/DDBJ whole genome shotgun (WGS) entry which is preliminary data.</text>
</comment>
<accession>A0A1V9FM45</accession>
<evidence type="ECO:0000313" key="2">
    <source>
        <dbReference type="EMBL" id="OQP59425.1"/>
    </source>
</evidence>
<evidence type="ECO:0000256" key="1">
    <source>
        <dbReference type="SAM" id="Phobius"/>
    </source>
</evidence>
<sequence>MKNILLVIFSAISINSFGQAWTDYKVDSNLTLMIPGNYKAQDTSGQRVIKAEIDNGLILISILANSGELSMNVESEEELLKVYKGFEKGYVNSQHGQLIKDEIIENSGLKMIRFSFRAAMSGEKQIRHCTAVFVNDKMYSINFLEVESLTNEMAEQREKLFSSLKFSPNLGRKNQMSYKQENDKAYNQGLLLGKITIALIIGLGVWVSSRRKKKKVFAKPISKRDI</sequence>
<keyword evidence="3" id="KW-1185">Reference proteome</keyword>
<dbReference type="Proteomes" id="UP000192796">
    <property type="component" value="Unassembled WGS sequence"/>
</dbReference>
<dbReference type="STRING" id="1703345.A3860_37855"/>
<gene>
    <name evidence="2" type="ORF">A3860_37855</name>
</gene>
<dbReference type="EMBL" id="LVYD01000081">
    <property type="protein sequence ID" value="OQP59425.1"/>
    <property type="molecule type" value="Genomic_DNA"/>
</dbReference>
<keyword evidence="1" id="KW-0812">Transmembrane</keyword>
<keyword evidence="1" id="KW-1133">Transmembrane helix</keyword>
<name>A0A1V9FM45_9BACT</name>
<keyword evidence="1" id="KW-0472">Membrane</keyword>
<reference evidence="2 3" key="1">
    <citation type="submission" date="2016-03" db="EMBL/GenBank/DDBJ databases">
        <title>Niastella vici sp. nov., isolated from farmland soil.</title>
        <authorList>
            <person name="Chen L."/>
            <person name="Wang D."/>
            <person name="Yang S."/>
            <person name="Wang G."/>
        </authorList>
    </citation>
    <scope>NUCLEOTIDE SEQUENCE [LARGE SCALE GENOMIC DNA]</scope>
    <source>
        <strain evidence="2 3">DJ57</strain>
    </source>
</reference>
<proteinExistence type="predicted"/>